<evidence type="ECO:0000313" key="2">
    <source>
        <dbReference type="EMBL" id="CAG2250812.1"/>
    </source>
</evidence>
<name>A0A8S3V2S0_MYTED</name>
<dbReference type="Proteomes" id="UP000683360">
    <property type="component" value="Unassembled WGS sequence"/>
</dbReference>
<dbReference type="PANTHER" id="PTHR20875:SF0">
    <property type="entry name" value="GH12158P"/>
    <property type="match status" value="1"/>
</dbReference>
<comment type="caution">
    <text evidence="2">The sequence shown here is derived from an EMBL/GenBank/DDBJ whole genome shotgun (WGS) entry which is preliminary data.</text>
</comment>
<dbReference type="GO" id="GO:0005509">
    <property type="term" value="F:calcium ion binding"/>
    <property type="evidence" value="ECO:0007669"/>
    <property type="project" value="InterPro"/>
</dbReference>
<evidence type="ECO:0000313" key="3">
    <source>
        <dbReference type="Proteomes" id="UP000683360"/>
    </source>
</evidence>
<feature type="domain" description="EF-hand" evidence="1">
    <location>
        <begin position="481"/>
        <end position="516"/>
    </location>
</feature>
<dbReference type="InterPro" id="IPR011992">
    <property type="entry name" value="EF-hand-dom_pair"/>
</dbReference>
<keyword evidence="3" id="KW-1185">Reference proteome</keyword>
<dbReference type="AlphaFoldDB" id="A0A8S3V2S0"/>
<protein>
    <recommendedName>
        <fullName evidence="1">EF-hand domain-containing protein</fullName>
    </recommendedName>
</protein>
<dbReference type="Gene3D" id="1.10.238.10">
    <property type="entry name" value="EF-hand"/>
    <property type="match status" value="5"/>
</dbReference>
<sequence length="904" mass="106429">MDFANTYIVPISNQLQESLRRFKMSAAVASNHLEHDIRTLAQTKRIRVTEFFQDFDKLRSGFITDQQFFRCLWQTLGLKLDTEQEAVLRQKYDFLRNGRFNYKAFCEEIDRNFNPHDLTKDPARQRVEAPEFLVEQEQSWNHKEQSTIVPRINSRRFLRVLWSSRCGEIKRIALLVNKYRDPGKPGLLNYLNLHHDIVAITGQIVKQKQLTPTFERSVDYVPLQPTSDPTLNQIFDKIRVAVFKNGIRTKEFFKDHDKLRSGIITENQFICGLALAVGKEAQLSRPEIQKVVEYYRRQDGRVQYKEFCDMMENAFNIPNLDKKPLQEVVRPSRGALARTLKPLTDAEEARMNVVLSEMAEQVRRRRLMMYTYFKDYDRGKAYTRVVTPLQFGRILHFLSLNVTAEDMKLLCKKFEDPASGDVNYPAFVQCVDKEFVGHTLEDADISEKGRTNINAPEKTLQSISNVSFEDLMSRIRHIVLTNRLRVNEFFQDYDPLRSGSISKAQFRRGLGLLGLSKLGIHDLTDGHYNVLIDAYQSPDKEDQVLWTRFLHDVETVFTQPCLEKDPNFQVPPQEIFRVPKPGTVDWEQSTEDHQSIFEATMDRLRQRTNQRRVLTKPVFQDFDLHNNGHVTPEPEMASLEAKFCNDVGFNYLQFLQELEPREQQQFMYEKRLEELRLTNASKKLPELNIAEDLEGVMMKVKTKVSKERIRVLEYMRDYDKLRSGRVQKISFRRALDLCRFELKESEVCILEDKYQSQGYPDFVDYVKFCDDVESIFTFKELEKAPLQEVVQFKPPEEWELNKLEPEAESMFSMCMDRISEKVRKHRMQLYPLFEDYDRVHNGTVSRSQFRRVLNELELASLVNEQEIKLLWHKFDVKIGGKDDVNYIAFCEMIYALAKFEWRKP</sequence>
<dbReference type="PROSITE" id="PS50222">
    <property type="entry name" value="EF_HAND_2"/>
    <property type="match status" value="1"/>
</dbReference>
<dbReference type="PANTHER" id="PTHR20875">
    <property type="entry name" value="EF-HAND CALCIUM-BINDING DOMAIN-CONTAINING PROTEIN 6-RELATED"/>
    <property type="match status" value="1"/>
</dbReference>
<accession>A0A8S3V2S0</accession>
<dbReference type="SMART" id="SM00054">
    <property type="entry name" value="EFh"/>
    <property type="match status" value="4"/>
</dbReference>
<evidence type="ECO:0000259" key="1">
    <source>
        <dbReference type="PROSITE" id="PS50222"/>
    </source>
</evidence>
<dbReference type="SUPFAM" id="SSF47473">
    <property type="entry name" value="EF-hand"/>
    <property type="match status" value="3"/>
</dbReference>
<dbReference type="OrthoDB" id="272072at2759"/>
<dbReference type="InterPro" id="IPR002048">
    <property type="entry name" value="EF_hand_dom"/>
</dbReference>
<dbReference type="InterPro" id="IPR052603">
    <property type="entry name" value="EFCB6"/>
</dbReference>
<gene>
    <name evidence="2" type="ORF">MEDL_62501</name>
</gene>
<dbReference type="EMBL" id="CAJPWZ010003066">
    <property type="protein sequence ID" value="CAG2250812.1"/>
    <property type="molecule type" value="Genomic_DNA"/>
</dbReference>
<organism evidence="2 3">
    <name type="scientific">Mytilus edulis</name>
    <name type="common">Blue mussel</name>
    <dbReference type="NCBI Taxonomy" id="6550"/>
    <lineage>
        <taxon>Eukaryota</taxon>
        <taxon>Metazoa</taxon>
        <taxon>Spiralia</taxon>
        <taxon>Lophotrochozoa</taxon>
        <taxon>Mollusca</taxon>
        <taxon>Bivalvia</taxon>
        <taxon>Autobranchia</taxon>
        <taxon>Pteriomorphia</taxon>
        <taxon>Mytilida</taxon>
        <taxon>Mytiloidea</taxon>
        <taxon>Mytilidae</taxon>
        <taxon>Mytilinae</taxon>
        <taxon>Mytilus</taxon>
    </lineage>
</organism>
<reference evidence="2" key="1">
    <citation type="submission" date="2021-03" db="EMBL/GenBank/DDBJ databases">
        <authorList>
            <person name="Bekaert M."/>
        </authorList>
    </citation>
    <scope>NUCLEOTIDE SEQUENCE</scope>
</reference>
<proteinExistence type="predicted"/>